<accession>K2FDZ7</accession>
<dbReference type="EMBL" id="AMFJ01000184">
    <property type="protein sequence ID" value="EKE29366.1"/>
    <property type="molecule type" value="Genomic_DNA"/>
</dbReference>
<name>K2FDZ7_9BACT</name>
<comment type="caution">
    <text evidence="2">The sequence shown here is derived from an EMBL/GenBank/DDBJ whole genome shotgun (WGS) entry which is preliminary data.</text>
</comment>
<dbReference type="AlphaFoldDB" id="K2FDZ7"/>
<feature type="region of interest" description="Disordered" evidence="1">
    <location>
        <begin position="1"/>
        <end position="34"/>
    </location>
</feature>
<protein>
    <submittedName>
        <fullName evidence="2">Uncharacterized protein</fullName>
    </submittedName>
</protein>
<gene>
    <name evidence="2" type="ORF">ACD_2C00184G0003</name>
</gene>
<proteinExistence type="predicted"/>
<evidence type="ECO:0000256" key="1">
    <source>
        <dbReference type="SAM" id="MobiDB-lite"/>
    </source>
</evidence>
<reference evidence="2" key="1">
    <citation type="journal article" date="2012" name="Science">
        <title>Fermentation, hydrogen, and sulfur metabolism in multiple uncultivated bacterial phyla.</title>
        <authorList>
            <person name="Wrighton K.C."/>
            <person name="Thomas B.C."/>
            <person name="Sharon I."/>
            <person name="Miller C.S."/>
            <person name="Castelle C.J."/>
            <person name="VerBerkmoes N.C."/>
            <person name="Wilkins M.J."/>
            <person name="Hettich R.L."/>
            <person name="Lipton M.S."/>
            <person name="Williams K.H."/>
            <person name="Long P.E."/>
            <person name="Banfield J.F."/>
        </authorList>
    </citation>
    <scope>NUCLEOTIDE SEQUENCE [LARGE SCALE GENOMIC DNA]</scope>
</reference>
<evidence type="ECO:0000313" key="2">
    <source>
        <dbReference type="EMBL" id="EKE29366.1"/>
    </source>
</evidence>
<feature type="compositionally biased region" description="Basic and acidic residues" evidence="1">
    <location>
        <begin position="1"/>
        <end position="19"/>
    </location>
</feature>
<organism evidence="2">
    <name type="scientific">uncultured bacterium</name>
    <name type="common">gcode 4</name>
    <dbReference type="NCBI Taxonomy" id="1234023"/>
    <lineage>
        <taxon>Bacteria</taxon>
        <taxon>environmental samples</taxon>
    </lineage>
</organism>
<sequence>MEKLEYKKVKNKEKAPRRIESKKHREAARRKFSEKQEAVDEAMEKRTRLKVETQIMLLSQVFNNFQQNLKDNSDVRKWATIFAKWIDIMTAESVKKWLDESLNKSIGTYKKISSGIFEYLKTTKLTEGEQKKIEKILSDFHTAAWEIYYNEMNIDRELFSKIITETDKNLEFISEERNVTYAHIKKVNKAFLPNFDCLYIASEKYQVPAELIVAIIQNDTSIGKHMATKNNFWNVWNDDWGKRVIFETPQEWLDAVAENLKKRIDKFREYVKNRYPTVIELVTWKIKWWKKFFWEYMSHPKWPMRVASIYNKLAEKNYVKVNEDSIGDLKNPEPSQYIPISIPVAQI</sequence>